<dbReference type="InterPro" id="IPR028087">
    <property type="entry name" value="Tad_N"/>
</dbReference>
<evidence type="ECO:0000313" key="4">
    <source>
        <dbReference type="Proteomes" id="UP000280344"/>
    </source>
</evidence>
<accession>A0A3Q9G8P2</accession>
<reference evidence="3 4" key="1">
    <citation type="submission" date="2018-12" db="EMBL/GenBank/DDBJ databases">
        <title>Complete genome sequence of Flaviflexus sp. H23T48.</title>
        <authorList>
            <person name="Bae J.-W."/>
            <person name="Lee J.-Y."/>
        </authorList>
    </citation>
    <scope>NUCLEOTIDE SEQUENCE [LARGE SCALE GENOMIC DNA]</scope>
    <source>
        <strain evidence="3 4">H23T48</strain>
    </source>
</reference>
<keyword evidence="1" id="KW-0472">Membrane</keyword>
<dbReference type="Proteomes" id="UP000280344">
    <property type="component" value="Chromosome"/>
</dbReference>
<gene>
    <name evidence="3" type="ORF">EJ997_10650</name>
</gene>
<dbReference type="KEGG" id="flh:EJ997_10650"/>
<keyword evidence="1" id="KW-1133">Transmembrane helix</keyword>
<keyword evidence="1" id="KW-0812">Transmembrane</keyword>
<dbReference type="NCBIfam" id="TIGR03816">
    <property type="entry name" value="tadE_like_DECH"/>
    <property type="match status" value="1"/>
</dbReference>
<name>A0A3Q9G8P2_9ACTO</name>
<proteinExistence type="predicted"/>
<sequence length="120" mass="12245">MSEKPGCDDPERGSGTVLSLGLIAVLASVAIFLGWLSAAFDAKQRADGAADFAALAAAQVLHDPFETGDPCVVASEVVRDAELVSCTVTNDRIVVSTQAEVRLGILGGTAMTGEAEAGPR</sequence>
<feature type="domain" description="Putative Flp pilus-assembly TadG-like N-terminal" evidence="2">
    <location>
        <begin position="13"/>
        <end position="59"/>
    </location>
</feature>
<dbReference type="AlphaFoldDB" id="A0A3Q9G8P2"/>
<dbReference type="EMBL" id="CP034593">
    <property type="protein sequence ID" value="AZQ77733.1"/>
    <property type="molecule type" value="Genomic_DNA"/>
</dbReference>
<feature type="transmembrane region" description="Helical" evidence="1">
    <location>
        <begin position="20"/>
        <end position="40"/>
    </location>
</feature>
<organism evidence="3 4">
    <name type="scientific">Flaviflexus ciconiae</name>
    <dbReference type="NCBI Taxonomy" id="2496867"/>
    <lineage>
        <taxon>Bacteria</taxon>
        <taxon>Bacillati</taxon>
        <taxon>Actinomycetota</taxon>
        <taxon>Actinomycetes</taxon>
        <taxon>Actinomycetales</taxon>
        <taxon>Actinomycetaceae</taxon>
        <taxon>Flaviflexus</taxon>
    </lineage>
</organism>
<dbReference type="OrthoDB" id="9993998at2"/>
<evidence type="ECO:0000256" key="1">
    <source>
        <dbReference type="SAM" id="Phobius"/>
    </source>
</evidence>
<dbReference type="RefSeq" id="WP_126704536.1">
    <property type="nucleotide sequence ID" value="NZ_CP034593.1"/>
</dbReference>
<protein>
    <recommendedName>
        <fullName evidence="2">Putative Flp pilus-assembly TadG-like N-terminal domain-containing protein</fullName>
    </recommendedName>
</protein>
<dbReference type="InterPro" id="IPR021202">
    <property type="entry name" value="Rv3654c-like"/>
</dbReference>
<dbReference type="Pfam" id="PF13400">
    <property type="entry name" value="Tad"/>
    <property type="match status" value="1"/>
</dbReference>
<keyword evidence="4" id="KW-1185">Reference proteome</keyword>
<evidence type="ECO:0000313" key="3">
    <source>
        <dbReference type="EMBL" id="AZQ77733.1"/>
    </source>
</evidence>
<evidence type="ECO:0000259" key="2">
    <source>
        <dbReference type="Pfam" id="PF13400"/>
    </source>
</evidence>